<gene>
    <name evidence="6" type="ORF">CP500_004510</name>
</gene>
<dbReference type="Pfam" id="PF13181">
    <property type="entry name" value="TPR_8"/>
    <property type="match status" value="1"/>
</dbReference>
<dbReference type="Pfam" id="PF07719">
    <property type="entry name" value="TPR_2"/>
    <property type="match status" value="2"/>
</dbReference>
<feature type="repeat" description="TPR" evidence="3">
    <location>
        <begin position="149"/>
        <end position="182"/>
    </location>
</feature>
<feature type="repeat" description="TPR" evidence="3">
    <location>
        <begin position="319"/>
        <end position="352"/>
    </location>
</feature>
<dbReference type="InterPro" id="IPR011990">
    <property type="entry name" value="TPR-like_helical_dom_sf"/>
</dbReference>
<feature type="repeat" description="TPR" evidence="3">
    <location>
        <begin position="251"/>
        <end position="284"/>
    </location>
</feature>
<dbReference type="GO" id="GO:0097363">
    <property type="term" value="F:protein O-acetylglucosaminyltransferase activity"/>
    <property type="evidence" value="ECO:0007669"/>
    <property type="project" value="TreeGrafter"/>
</dbReference>
<dbReference type="PROSITE" id="PS50005">
    <property type="entry name" value="TPR"/>
    <property type="match status" value="17"/>
</dbReference>
<dbReference type="InterPro" id="IPR013105">
    <property type="entry name" value="TPR_2"/>
</dbReference>
<evidence type="ECO:0000313" key="7">
    <source>
        <dbReference type="Proteomes" id="UP000226442"/>
    </source>
</evidence>
<feature type="repeat" description="TPR" evidence="3">
    <location>
        <begin position="11"/>
        <end position="44"/>
    </location>
</feature>
<dbReference type="Pfam" id="PF13414">
    <property type="entry name" value="TPR_11"/>
    <property type="match status" value="4"/>
</dbReference>
<dbReference type="PROSITE" id="PS50293">
    <property type="entry name" value="TPR_REGION"/>
    <property type="match status" value="4"/>
</dbReference>
<feature type="repeat" description="TPR" evidence="3">
    <location>
        <begin position="113"/>
        <end position="146"/>
    </location>
</feature>
<dbReference type="Proteomes" id="UP000226442">
    <property type="component" value="Unassembled WGS sequence"/>
</dbReference>
<feature type="repeat" description="TPR" evidence="3">
    <location>
        <begin position="402"/>
        <end position="435"/>
    </location>
</feature>
<dbReference type="EMBL" id="NXIB02000016">
    <property type="protein sequence ID" value="PHX56619.1"/>
    <property type="molecule type" value="Genomic_DNA"/>
</dbReference>
<reference evidence="6" key="1">
    <citation type="submission" date="2017-10" db="EMBL/GenBank/DDBJ databases">
        <title>Draft genome sequence of the planktic cyanobacteria Tychonema bourrellyi isolated from alpine lentic freshwater.</title>
        <authorList>
            <person name="Tett A."/>
            <person name="Armanini F."/>
            <person name="Asnicar F."/>
            <person name="Boscaini A."/>
            <person name="Pasolli E."/>
            <person name="Zolfo M."/>
            <person name="Donati C."/>
            <person name="Salmaso N."/>
            <person name="Segata N."/>
        </authorList>
    </citation>
    <scope>NUCLEOTIDE SEQUENCE</scope>
    <source>
        <strain evidence="6">FEM_GT703</strain>
    </source>
</reference>
<dbReference type="Pfam" id="PF04577">
    <property type="entry name" value="Glyco_transf_61"/>
    <property type="match status" value="1"/>
</dbReference>
<dbReference type="SUPFAM" id="SSF48452">
    <property type="entry name" value="TPR-like"/>
    <property type="match status" value="4"/>
</dbReference>
<feature type="repeat" description="TPR" evidence="3">
    <location>
        <begin position="732"/>
        <end position="765"/>
    </location>
</feature>
<dbReference type="PANTHER" id="PTHR44366:SF1">
    <property type="entry name" value="UDP-N-ACETYLGLUCOSAMINE--PEPTIDE N-ACETYLGLUCOSAMINYLTRANSFERASE 110 KDA SUBUNIT"/>
    <property type="match status" value="1"/>
</dbReference>
<feature type="repeat" description="TPR" evidence="3">
    <location>
        <begin position="285"/>
        <end position="318"/>
    </location>
</feature>
<name>A0A2G4F4E4_9CYAN</name>
<keyword evidence="4" id="KW-0175">Coiled coil</keyword>
<feature type="repeat" description="TPR" evidence="3">
    <location>
        <begin position="766"/>
        <end position="799"/>
    </location>
</feature>
<dbReference type="InterPro" id="IPR049625">
    <property type="entry name" value="Glyco_transf_61_cat"/>
</dbReference>
<feature type="repeat" description="TPR" evidence="3">
    <location>
        <begin position="800"/>
        <end position="833"/>
    </location>
</feature>
<evidence type="ECO:0000313" key="6">
    <source>
        <dbReference type="EMBL" id="PHX56619.1"/>
    </source>
</evidence>
<feature type="repeat" description="TPR" evidence="3">
    <location>
        <begin position="79"/>
        <end position="112"/>
    </location>
</feature>
<protein>
    <recommendedName>
        <fullName evidence="5">Glycosyltransferase 61 catalytic domain-containing protein</fullName>
    </recommendedName>
</protein>
<dbReference type="InterPro" id="IPR029063">
    <property type="entry name" value="SAM-dependent_MTases_sf"/>
</dbReference>
<comment type="caution">
    <text evidence="6">The sequence shown here is derived from an EMBL/GenBank/DDBJ whole genome shotgun (WGS) entry which is preliminary data.</text>
</comment>
<evidence type="ECO:0000259" key="5">
    <source>
        <dbReference type="Pfam" id="PF04577"/>
    </source>
</evidence>
<dbReference type="PANTHER" id="PTHR44366">
    <property type="entry name" value="UDP-N-ACETYLGLUCOSAMINE--PEPTIDE N-ACETYLGLUCOSAMINYLTRANSFERASE 110 KDA SUBUNIT"/>
    <property type="match status" value="1"/>
</dbReference>
<dbReference type="OrthoDB" id="182122at2"/>
<keyword evidence="2 3" id="KW-0802">TPR repeat</keyword>
<evidence type="ECO:0000256" key="1">
    <source>
        <dbReference type="ARBA" id="ARBA00022737"/>
    </source>
</evidence>
<feature type="domain" description="Glycosyltransferase 61 catalytic" evidence="5">
    <location>
        <begin position="1125"/>
        <end position="1300"/>
    </location>
</feature>
<dbReference type="Gene3D" id="1.25.40.10">
    <property type="entry name" value="Tetratricopeptide repeat domain"/>
    <property type="match status" value="8"/>
</dbReference>
<evidence type="ECO:0000256" key="3">
    <source>
        <dbReference type="PROSITE-ProRule" id="PRU00339"/>
    </source>
</evidence>
<evidence type="ECO:0000256" key="2">
    <source>
        <dbReference type="ARBA" id="ARBA00022803"/>
    </source>
</evidence>
<dbReference type="SUPFAM" id="SSF53335">
    <property type="entry name" value="S-adenosyl-L-methionine-dependent methyltransferases"/>
    <property type="match status" value="1"/>
</dbReference>
<proteinExistence type="predicted"/>
<organism evidence="6 7">
    <name type="scientific">Tychonema bourrellyi FEM_GT703</name>
    <dbReference type="NCBI Taxonomy" id="2040638"/>
    <lineage>
        <taxon>Bacteria</taxon>
        <taxon>Bacillati</taxon>
        <taxon>Cyanobacteriota</taxon>
        <taxon>Cyanophyceae</taxon>
        <taxon>Oscillatoriophycideae</taxon>
        <taxon>Oscillatoriales</taxon>
        <taxon>Microcoleaceae</taxon>
        <taxon>Tychonema</taxon>
    </lineage>
</organism>
<feature type="coiled-coil region" evidence="4">
    <location>
        <begin position="435"/>
        <end position="462"/>
    </location>
</feature>
<sequence>MRLMEKMEKAAVDLSQQAEVYLAEGRLNEAVAACESALRIQPNLATACQTLGKVMEVRGEIEQAKQWYEAAIDRDPNLPEVYANLGSLYSQLKQWEKAIAACEKAISLSPNFAEAYRQLGRVWTQLQKRETATECWYQAFKIEPNWATAEEYVSLGNHLVEQEKFDRAIECYSQAIQIDPTFSIAYHNLGEMLFREKRWEDAIANYRKAIEINPNAFESYHGLGKTWAVQGELDRAIACHRKSIEINPNYARACLSLGNVLVQKGEFDTAINCYHQAININGNSAWAYNYLGEALAQKKLWQESIICYHKAIELNPSIPWFYINLGIALTCEKSWNQAVAAYLHAIQLQPNLTGINQRLGYVLRKLSESSLDNTILSYCQGIEVLANGKTYHKLLGIELDGMEFYLNLGNSLANQKQLEGAIVFYSMALQIEPNAAEVVAKLDEARRKQQELYAQIASYRHKIAIAPNDSQAYNDLGNILPQLGELEEAIVCHQKASELRGWVECATKDYQFTQDWFTHNIPIWKRHLQQFKGMPEFQVVEIGSFQGMSACWLLDNILTHPTAKITCIDLYFQQDFKGNIVKTGVAEQVIELEGYSQDLLVNLTSEYYDIAYVDGCHKPTSVLQDAILSWRLVKVGGLMIFDDYEFTFPDSPEQDTKIGINLFLEMFASQLEVVHQGYQLIVKKTDNKKLGEEQALLSQGWEKLGDIAANTGYADEAIARYQTAIKIKSGTYSLYHKLGKVLQKKELFDEALSAYRQAIQLNPNFSWAYHYLGETLQAIEEYADAATAYHKAIELNPDFCWTYSSLGDVLMELAQLEEAAVAYRKVIELNPDFCWAYDKLGKALIAVENWGEAEVAYRKAVELNPEFCWLYNSLGEVLEEQEKWPEAAAAFRRAVDLSPDTIWLYKKLGDALRKQGELESAIAIYEKGINLEPKSCWCYEGLGLTLIAKQQWEPAITHLVQALQIQPDLFEVYDNIGYALEQQGEVDESDRAKCSNQILPLSVLQKYCGFTEDLAIAAESNPNITCIDIYPASQINLLASKTTDSSNRFWANQTHTRKAFVAILPKGRAWADVVTTAVITSDNKLVGDISMGCAELVITSDKLPPIEHIDGNVAFLSARWGGAAYFHWMFDVMTRFDLLQRSGLIESIDKFVVNACDSAYQKETLNTLGIPEHKILESRCNLHITADKLIVPSISYDGAGAVSKWKCDYLKQAFLTEQQPIKSDYSERIYISREQASYRRIVNDKEVMSFLEKFGFRSVQLETMSVAEQAACLAAAKVVISPHGAGLTNLVFCSPGTKIIEIFSPIYVPSCYWMISNLCGLEHYYLIGDLFDDGIIKKPVHKNMQLDLKSLEKLMNLAGVLHE</sequence>
<dbReference type="InterPro" id="IPR019734">
    <property type="entry name" value="TPR_rpt"/>
</dbReference>
<feature type="repeat" description="TPR" evidence="3">
    <location>
        <begin position="217"/>
        <end position="250"/>
    </location>
</feature>
<dbReference type="InterPro" id="IPR037919">
    <property type="entry name" value="OGT"/>
</dbReference>
<feature type="repeat" description="TPR" evidence="3">
    <location>
        <begin position="45"/>
        <end position="78"/>
    </location>
</feature>
<dbReference type="GO" id="GO:0006493">
    <property type="term" value="P:protein O-linked glycosylation"/>
    <property type="evidence" value="ECO:0007669"/>
    <property type="project" value="InterPro"/>
</dbReference>
<accession>A0A2G4F4E4</accession>
<keyword evidence="1" id="KW-0677">Repeat</keyword>
<evidence type="ECO:0000256" key="4">
    <source>
        <dbReference type="SAM" id="Coils"/>
    </source>
</evidence>
<feature type="repeat" description="TPR" evidence="3">
    <location>
        <begin position="183"/>
        <end position="216"/>
    </location>
</feature>
<dbReference type="SMART" id="SM00028">
    <property type="entry name" value="TPR"/>
    <property type="match status" value="20"/>
</dbReference>
<dbReference type="Pfam" id="PF13424">
    <property type="entry name" value="TPR_12"/>
    <property type="match status" value="1"/>
</dbReference>
<dbReference type="Pfam" id="PF13578">
    <property type="entry name" value="Methyltransf_24"/>
    <property type="match status" value="1"/>
</dbReference>
<dbReference type="Gene3D" id="3.40.50.150">
    <property type="entry name" value="Vaccinia Virus protein VP39"/>
    <property type="match status" value="1"/>
</dbReference>
<keyword evidence="7" id="KW-1185">Reference proteome</keyword>
<feature type="repeat" description="TPR" evidence="3">
    <location>
        <begin position="868"/>
        <end position="901"/>
    </location>
</feature>
<dbReference type="Pfam" id="PF00515">
    <property type="entry name" value="TPR_1"/>
    <property type="match status" value="1"/>
</dbReference>
<feature type="repeat" description="TPR" evidence="3">
    <location>
        <begin position="834"/>
        <end position="867"/>
    </location>
</feature>
<feature type="repeat" description="TPR" evidence="3">
    <location>
        <begin position="902"/>
        <end position="935"/>
    </location>
</feature>